<dbReference type="InterPro" id="IPR007250">
    <property type="entry name" value="HSP9_HSP12"/>
</dbReference>
<sequence length="87" mass="9070">MADTGRQSMTDKTASSVKPDSQKSMTEQASDKVKGMSDSAASTVQPQSQKSTTQRAGDTLSGNSNQDQESLTDKAKNAMGLGGGNRQ</sequence>
<feature type="compositionally biased region" description="Polar residues" evidence="1">
    <location>
        <begin position="39"/>
        <end position="69"/>
    </location>
</feature>
<evidence type="ECO:0000256" key="1">
    <source>
        <dbReference type="SAM" id="MobiDB-lite"/>
    </source>
</evidence>
<feature type="compositionally biased region" description="Polar residues" evidence="1">
    <location>
        <begin position="1"/>
        <end position="28"/>
    </location>
</feature>
<name>A0A1B7N538_9AGAM</name>
<dbReference type="EMBL" id="KV448228">
    <property type="protein sequence ID" value="OAX39975.1"/>
    <property type="molecule type" value="Genomic_DNA"/>
</dbReference>
<evidence type="ECO:0008006" key="4">
    <source>
        <dbReference type="Google" id="ProtNLM"/>
    </source>
</evidence>
<dbReference type="OrthoDB" id="2348401at2759"/>
<proteinExistence type="predicted"/>
<dbReference type="Pfam" id="PF04119">
    <property type="entry name" value="HSP9_HSP12"/>
    <property type="match status" value="1"/>
</dbReference>
<dbReference type="InParanoid" id="A0A1B7N538"/>
<evidence type="ECO:0000313" key="3">
    <source>
        <dbReference type="Proteomes" id="UP000092154"/>
    </source>
</evidence>
<keyword evidence="3" id="KW-1185">Reference proteome</keyword>
<reference evidence="2 3" key="1">
    <citation type="submission" date="2016-06" db="EMBL/GenBank/DDBJ databases">
        <title>Comparative genomics of the ectomycorrhizal sister species Rhizopogon vinicolor and Rhizopogon vesiculosus (Basidiomycota: Boletales) reveals a divergence of the mating type B locus.</title>
        <authorList>
            <consortium name="DOE Joint Genome Institute"/>
            <person name="Mujic A.B."/>
            <person name="Kuo A."/>
            <person name="Tritt A."/>
            <person name="Lipzen A."/>
            <person name="Chen C."/>
            <person name="Johnson J."/>
            <person name="Sharma A."/>
            <person name="Barry K."/>
            <person name="Grigoriev I.V."/>
            <person name="Spatafora J.W."/>
        </authorList>
    </citation>
    <scope>NUCLEOTIDE SEQUENCE [LARGE SCALE GENOMIC DNA]</scope>
    <source>
        <strain evidence="2 3">AM-OR11-026</strain>
    </source>
</reference>
<dbReference type="Proteomes" id="UP000092154">
    <property type="component" value="Unassembled WGS sequence"/>
</dbReference>
<organism evidence="2 3">
    <name type="scientific">Rhizopogon vinicolor AM-OR11-026</name>
    <dbReference type="NCBI Taxonomy" id="1314800"/>
    <lineage>
        <taxon>Eukaryota</taxon>
        <taxon>Fungi</taxon>
        <taxon>Dikarya</taxon>
        <taxon>Basidiomycota</taxon>
        <taxon>Agaricomycotina</taxon>
        <taxon>Agaricomycetes</taxon>
        <taxon>Agaricomycetidae</taxon>
        <taxon>Boletales</taxon>
        <taxon>Suillineae</taxon>
        <taxon>Rhizopogonaceae</taxon>
        <taxon>Rhizopogon</taxon>
    </lineage>
</organism>
<accession>A0A1B7N538</accession>
<protein>
    <recommendedName>
        <fullName evidence="4">Heat shock protein 9/12</fullName>
    </recommendedName>
</protein>
<evidence type="ECO:0000313" key="2">
    <source>
        <dbReference type="EMBL" id="OAX39975.1"/>
    </source>
</evidence>
<feature type="region of interest" description="Disordered" evidence="1">
    <location>
        <begin position="1"/>
        <end position="87"/>
    </location>
</feature>
<gene>
    <name evidence="2" type="ORF">K503DRAFT_34446</name>
</gene>
<dbReference type="AlphaFoldDB" id="A0A1B7N538"/>
<dbReference type="Gene3D" id="6.10.280.100">
    <property type="match status" value="1"/>
</dbReference>
<dbReference type="PIRSF" id="PIRSF002590">
    <property type="entry name" value="HSP9/HSP12_fun"/>
    <property type="match status" value="1"/>
</dbReference>
<dbReference type="STRING" id="1314800.A0A1B7N538"/>